<evidence type="ECO:0000313" key="1">
    <source>
        <dbReference type="EMBL" id="VAX20481.1"/>
    </source>
</evidence>
<dbReference type="SUPFAM" id="SSF143555">
    <property type="entry name" value="FwdE-like"/>
    <property type="match status" value="1"/>
</dbReference>
<name>A0A3B1C159_9ZZZZ</name>
<reference evidence="1" key="1">
    <citation type="submission" date="2018-06" db="EMBL/GenBank/DDBJ databases">
        <authorList>
            <person name="Zhirakovskaya E."/>
        </authorList>
    </citation>
    <scope>NUCLEOTIDE SEQUENCE</scope>
</reference>
<dbReference type="AlphaFoldDB" id="A0A3B1C159"/>
<evidence type="ECO:0008006" key="2">
    <source>
        <dbReference type="Google" id="ProtNLM"/>
    </source>
</evidence>
<accession>A0A3B1C159</accession>
<dbReference type="EMBL" id="UOGC01000105">
    <property type="protein sequence ID" value="VAX20481.1"/>
    <property type="molecule type" value="Genomic_DNA"/>
</dbReference>
<gene>
    <name evidence="1" type="ORF">MNBD_NITROSPINAE01-268</name>
</gene>
<proteinExistence type="predicted"/>
<protein>
    <recommendedName>
        <fullName evidence="2">Formylmethanofuran dehydrogenase subunit E domain-containing protein</fullName>
    </recommendedName>
</protein>
<sequence>MTETNWKQDFFSKAEPIAMRDPLAAVLGAIADDEPIYYEYSDCVKVAGHACASVTTAFMMTKVALKELYGNEVPVRGEIDVRYAGARDQGANGPIGQVIQFLTGAAIETGFHGLGGRFVRADRFTYDDDFEGGDGITAEYTRLDTGAKVSVVANPSVIPMDEEVLGYSNYIAKVIQGIATDDEREKFYEYWQGKNREILLADHPGVFEVTKLS</sequence>
<organism evidence="1">
    <name type="scientific">hydrothermal vent metagenome</name>
    <dbReference type="NCBI Taxonomy" id="652676"/>
    <lineage>
        <taxon>unclassified sequences</taxon>
        <taxon>metagenomes</taxon>
        <taxon>ecological metagenomes</taxon>
    </lineage>
</organism>